<dbReference type="Gene3D" id="3.40.640.10">
    <property type="entry name" value="Type I PLP-dependent aspartate aminotransferase-like (Major domain)"/>
    <property type="match status" value="2"/>
</dbReference>
<evidence type="ECO:0000313" key="7">
    <source>
        <dbReference type="Proteomes" id="UP000680865"/>
    </source>
</evidence>
<evidence type="ECO:0000256" key="1">
    <source>
        <dbReference type="ARBA" id="ARBA00001933"/>
    </source>
</evidence>
<sequence length="525" mass="56015">MTTVSASPELAEPALLGWLSTMGLDVDYVRAKGITLYRVDGDGTERAVTDLVGGYGSLILGHNHPELVAEAHRLLDADTPVHAQFSRHPYANAVANRLNAILRRELGTAEAFLAIFANTGAEAIEAGVKHAELDRVLRMRAELEAVDAGIAAARTAIDVGARVNPAVLLRLDIDAAAGPVAGFEAVAERVRAYNSEVVARPPLLFALEGSFHGKLMGSVQLTFNEGYRTPFSALGVQSRFLPLNDREALTAATLDAQVALLDVVVRGGLVELAERAAPVVTAVLVEPVQGEGGIRPVSSGYAAGLREACTTLGAPLIVDEIQSGMGRTGAFLASSLSGLRGDYYTLAKSLGGGLAKTSVLLVRESRYRPDFEFLHSSTFAKDGYSCGIALKVLDLLEADDGRVYRVAAERGRRVKEMLSAVRAEFPDVIEEVRGTGLMLGMQFTAQERSSSAVLRENAPLLGYLLAGYLLREHDLRVFPTASNVTTLRFEPSVQITDAEITRLQAGLRAVCALLRAGDGDRLAQL</sequence>
<comment type="cofactor">
    <cofactor evidence="1">
        <name>pyridoxal 5'-phosphate</name>
        <dbReference type="ChEBI" id="CHEBI:597326"/>
    </cofactor>
</comment>
<dbReference type="GO" id="GO:0030170">
    <property type="term" value="F:pyridoxal phosphate binding"/>
    <property type="evidence" value="ECO:0007669"/>
    <property type="project" value="InterPro"/>
</dbReference>
<name>A0A919T031_9ACTN</name>
<evidence type="ECO:0000256" key="5">
    <source>
        <dbReference type="RuleBase" id="RU003560"/>
    </source>
</evidence>
<comment type="caution">
    <text evidence="6">The sequence shown here is derived from an EMBL/GenBank/DDBJ whole genome shotgun (WGS) entry which is preliminary data.</text>
</comment>
<dbReference type="Pfam" id="PF00202">
    <property type="entry name" value="Aminotran_3"/>
    <property type="match status" value="1"/>
</dbReference>
<dbReference type="InterPro" id="IPR015422">
    <property type="entry name" value="PyrdxlP-dep_Trfase_small"/>
</dbReference>
<evidence type="ECO:0000256" key="4">
    <source>
        <dbReference type="ARBA" id="ARBA00022898"/>
    </source>
</evidence>
<dbReference type="InterPro" id="IPR015424">
    <property type="entry name" value="PyrdxlP-dep_Trfase"/>
</dbReference>
<dbReference type="GO" id="GO:0008483">
    <property type="term" value="F:transaminase activity"/>
    <property type="evidence" value="ECO:0007669"/>
    <property type="project" value="UniProtKB-KW"/>
</dbReference>
<dbReference type="PANTHER" id="PTHR11986">
    <property type="entry name" value="AMINOTRANSFERASE CLASS III"/>
    <property type="match status" value="1"/>
</dbReference>
<dbReference type="Proteomes" id="UP000680865">
    <property type="component" value="Unassembled WGS sequence"/>
</dbReference>
<dbReference type="RefSeq" id="WP_213002327.1">
    <property type="nucleotide sequence ID" value="NZ_BAAATW010000018.1"/>
</dbReference>
<keyword evidence="4 5" id="KW-0663">Pyridoxal phosphate</keyword>
<gene>
    <name evidence="6" type="ORF">Aco04nite_79360</name>
</gene>
<keyword evidence="7" id="KW-1185">Reference proteome</keyword>
<dbReference type="GO" id="GO:0042802">
    <property type="term" value="F:identical protein binding"/>
    <property type="evidence" value="ECO:0007669"/>
    <property type="project" value="TreeGrafter"/>
</dbReference>
<reference evidence="6" key="1">
    <citation type="submission" date="2021-03" db="EMBL/GenBank/DDBJ databases">
        <title>Whole genome shotgun sequence of Actinoplanes consettensis NBRC 14913.</title>
        <authorList>
            <person name="Komaki H."/>
            <person name="Tamura T."/>
        </authorList>
    </citation>
    <scope>NUCLEOTIDE SEQUENCE</scope>
    <source>
        <strain evidence="6">NBRC 14913</strain>
    </source>
</reference>
<protein>
    <submittedName>
        <fullName evidence="6">Diaminobutyrate--pyruvate aminotransferase</fullName>
    </submittedName>
</protein>
<evidence type="ECO:0000256" key="3">
    <source>
        <dbReference type="ARBA" id="ARBA00022679"/>
    </source>
</evidence>
<dbReference type="SUPFAM" id="SSF53383">
    <property type="entry name" value="PLP-dependent transferases"/>
    <property type="match status" value="1"/>
</dbReference>
<dbReference type="InterPro" id="IPR015421">
    <property type="entry name" value="PyrdxlP-dep_Trfase_major"/>
</dbReference>
<keyword evidence="2 6" id="KW-0032">Aminotransferase</keyword>
<dbReference type="PIRSF" id="PIRSF000521">
    <property type="entry name" value="Transaminase_4ab_Lys_Orn"/>
    <property type="match status" value="1"/>
</dbReference>
<dbReference type="Gene3D" id="3.90.1150.10">
    <property type="entry name" value="Aspartate Aminotransferase, domain 1"/>
    <property type="match status" value="2"/>
</dbReference>
<evidence type="ECO:0000256" key="2">
    <source>
        <dbReference type="ARBA" id="ARBA00022576"/>
    </source>
</evidence>
<dbReference type="EMBL" id="BOQP01000050">
    <property type="protein sequence ID" value="GIM81995.1"/>
    <property type="molecule type" value="Genomic_DNA"/>
</dbReference>
<evidence type="ECO:0000313" key="6">
    <source>
        <dbReference type="EMBL" id="GIM81995.1"/>
    </source>
</evidence>
<accession>A0A919T031</accession>
<dbReference type="InterPro" id="IPR050103">
    <property type="entry name" value="Class-III_PLP-dep_AT"/>
</dbReference>
<dbReference type="PANTHER" id="PTHR11986:SF79">
    <property type="entry name" value="ACETYLORNITHINE AMINOTRANSFERASE, MITOCHONDRIAL"/>
    <property type="match status" value="1"/>
</dbReference>
<proteinExistence type="inferred from homology"/>
<organism evidence="6 7">
    <name type="scientific">Winogradskya consettensis</name>
    <dbReference type="NCBI Taxonomy" id="113560"/>
    <lineage>
        <taxon>Bacteria</taxon>
        <taxon>Bacillati</taxon>
        <taxon>Actinomycetota</taxon>
        <taxon>Actinomycetes</taxon>
        <taxon>Micromonosporales</taxon>
        <taxon>Micromonosporaceae</taxon>
        <taxon>Winogradskya</taxon>
    </lineage>
</organism>
<keyword evidence="3" id="KW-0808">Transferase</keyword>
<comment type="similarity">
    <text evidence="5">Belongs to the class-III pyridoxal-phosphate-dependent aminotransferase family.</text>
</comment>
<dbReference type="AlphaFoldDB" id="A0A919T031"/>
<dbReference type="InterPro" id="IPR005814">
    <property type="entry name" value="Aminotrans_3"/>
</dbReference>